<evidence type="ECO:0000259" key="1">
    <source>
        <dbReference type="Pfam" id="PF04945"/>
    </source>
</evidence>
<protein>
    <submittedName>
        <fullName evidence="2">ATPase P</fullName>
    </submittedName>
</protein>
<dbReference type="STRING" id="1648404.CP97_05705"/>
<evidence type="ECO:0000313" key="3">
    <source>
        <dbReference type="Proteomes" id="UP000059113"/>
    </source>
</evidence>
<dbReference type="AlphaFoldDB" id="A0A0H4VFN6"/>
<dbReference type="Pfam" id="PF04945">
    <property type="entry name" value="YHS"/>
    <property type="match status" value="1"/>
</dbReference>
<accession>A0A0H4VFN6</accession>
<feature type="domain" description="YHS" evidence="1">
    <location>
        <begin position="3"/>
        <end position="49"/>
    </location>
</feature>
<reference evidence="2 3" key="1">
    <citation type="journal article" date="2015" name="Int. J. Syst. Evol. Microbiol.">
        <title>Erythrobacter atlanticus sp. nov., a bacterium from ocean sediment able to degrade polycyclic aromatic hydrocarbons.</title>
        <authorList>
            <person name="Zhuang L."/>
            <person name="Liu Y."/>
            <person name="Wang L."/>
            <person name="Wang W."/>
            <person name="Shao Z."/>
        </authorList>
    </citation>
    <scope>NUCLEOTIDE SEQUENCE [LARGE SCALE GENOMIC DNA]</scope>
    <source>
        <strain evidence="3">s21-N3</strain>
    </source>
</reference>
<dbReference type="Proteomes" id="UP000059113">
    <property type="component" value="Chromosome"/>
</dbReference>
<proteinExistence type="predicted"/>
<reference evidence="3" key="2">
    <citation type="submission" date="2015-04" db="EMBL/GenBank/DDBJ databases">
        <title>The complete genome sequence of Erythrobacter sp. s21-N3.</title>
        <authorList>
            <person name="Zhuang L."/>
            <person name="Liu Y."/>
            <person name="Shao Z."/>
        </authorList>
    </citation>
    <scope>NUCLEOTIDE SEQUENCE [LARGE SCALE GENOMIC DNA]</scope>
    <source>
        <strain evidence="3">s21-N3</strain>
    </source>
</reference>
<dbReference type="GO" id="GO:0016491">
    <property type="term" value="F:oxidoreductase activity"/>
    <property type="evidence" value="ECO:0007669"/>
    <property type="project" value="InterPro"/>
</dbReference>
<dbReference type="Gene3D" id="1.10.620.20">
    <property type="entry name" value="Ribonucleotide Reductase, subunit A"/>
    <property type="match status" value="1"/>
</dbReference>
<name>A0A0H4VFN6_9SPHN</name>
<organism evidence="2 3">
    <name type="scientific">Aurantiacibacter atlanticus</name>
    <dbReference type="NCBI Taxonomy" id="1648404"/>
    <lineage>
        <taxon>Bacteria</taxon>
        <taxon>Pseudomonadati</taxon>
        <taxon>Pseudomonadota</taxon>
        <taxon>Alphaproteobacteria</taxon>
        <taxon>Sphingomonadales</taxon>
        <taxon>Erythrobacteraceae</taxon>
        <taxon>Aurantiacibacter</taxon>
    </lineage>
</organism>
<sequence>MEVTDPVCGGRIPLEIVRAHEEFAGWSYFFCSAECAKCFRENPDAYVGDRPGGPPSVDAGR</sequence>
<keyword evidence="3" id="KW-1185">Reference proteome</keyword>
<dbReference type="KEGG" id="ery:CP97_05705"/>
<dbReference type="InterPro" id="IPR009078">
    <property type="entry name" value="Ferritin-like_SF"/>
</dbReference>
<dbReference type="InterPro" id="IPR012348">
    <property type="entry name" value="RNR-like"/>
</dbReference>
<gene>
    <name evidence="2" type="ORF">CP97_05705</name>
</gene>
<dbReference type="InterPro" id="IPR007029">
    <property type="entry name" value="YHS_dom"/>
</dbReference>
<evidence type="ECO:0000313" key="2">
    <source>
        <dbReference type="EMBL" id="AKQ41631.1"/>
    </source>
</evidence>
<dbReference type="EMBL" id="CP011310">
    <property type="protein sequence ID" value="AKQ41631.1"/>
    <property type="molecule type" value="Genomic_DNA"/>
</dbReference>
<dbReference type="PATRIC" id="fig|1648404.4.peg.1192"/>
<dbReference type="SUPFAM" id="SSF47240">
    <property type="entry name" value="Ferritin-like"/>
    <property type="match status" value="1"/>
</dbReference>